<evidence type="ECO:0000313" key="5">
    <source>
        <dbReference type="EMBL" id="RSU07879.1"/>
    </source>
</evidence>
<dbReference type="InterPro" id="IPR050922">
    <property type="entry name" value="LytR/CpsA/Psr_CW_biosynth"/>
</dbReference>
<name>A0A430AID6_9ENTE</name>
<accession>A0A430AID6</accession>
<keyword evidence="3" id="KW-0472">Membrane</keyword>
<organism evidence="5 6">
    <name type="scientific">Vagococcus entomophilus</name>
    <dbReference type="NCBI Taxonomy" id="1160095"/>
    <lineage>
        <taxon>Bacteria</taxon>
        <taxon>Bacillati</taxon>
        <taxon>Bacillota</taxon>
        <taxon>Bacilli</taxon>
        <taxon>Lactobacillales</taxon>
        <taxon>Enterococcaceae</taxon>
        <taxon>Vagococcus</taxon>
    </lineage>
</organism>
<feature type="region of interest" description="Disordered" evidence="2">
    <location>
        <begin position="18"/>
        <end position="45"/>
    </location>
</feature>
<proteinExistence type="inferred from homology"/>
<feature type="transmembrane region" description="Helical" evidence="3">
    <location>
        <begin position="59"/>
        <end position="81"/>
    </location>
</feature>
<comment type="similarity">
    <text evidence="1">Belongs to the LytR/CpsA/Psr (LCP) family.</text>
</comment>
<evidence type="ECO:0000256" key="1">
    <source>
        <dbReference type="ARBA" id="ARBA00006068"/>
    </source>
</evidence>
<dbReference type="PANTHER" id="PTHR33392:SF3">
    <property type="entry name" value="POLYISOPRENYL-TEICHOIC ACID--PEPTIDOGLYCAN TEICHOIC ACID TRANSFERASE TAGT"/>
    <property type="match status" value="1"/>
</dbReference>
<dbReference type="Gene3D" id="3.40.630.190">
    <property type="entry name" value="LCP protein"/>
    <property type="match status" value="1"/>
</dbReference>
<gene>
    <name evidence="5" type="ORF">CBF30_01170</name>
</gene>
<evidence type="ECO:0000259" key="4">
    <source>
        <dbReference type="Pfam" id="PF03816"/>
    </source>
</evidence>
<dbReference type="Proteomes" id="UP000288669">
    <property type="component" value="Unassembled WGS sequence"/>
</dbReference>
<comment type="caution">
    <text evidence="5">The sequence shown here is derived from an EMBL/GenBank/DDBJ whole genome shotgun (WGS) entry which is preliminary data.</text>
</comment>
<keyword evidence="6" id="KW-1185">Reference proteome</keyword>
<dbReference type="OrthoDB" id="27330at2"/>
<sequence length="408" mass="45480">MDKVKVYSKGIVIVRNKKDNVNSRKSNRKRRTQRTPSRDEYRQNFSQDKRKKKLILKSILAAVLVILIIALSYFSLVLAGAQNLLDSAYTPRKNTTTINGKSVGNLNENIDPIKDPISILVMGIDDNSERKLGSARTDTMMLLTLNPKEGSINMVTIPRDTYTSINTKKFVGYDKINTAYTYGGDEGAIQAVQDLTNVPINYYLTIDFQAFEDIIDALGGIKVNVPMNIHSEYASEEDPNAGEILIHKGEQTLNGKNALIFARIRKIDNDIERGKRQQLVVQKVIEKATEVGSITKYNKVLTALKGHMWTDMKSDTMLSVAQSALKTSYSIHSYVFDWSSFTSDPNGAGSASYVSLNADSLSYVSHKFRLALGLDSKDERDAEGYTFKTDGIPSTKTYPSYGAYSDNN</sequence>
<dbReference type="Pfam" id="PF03816">
    <property type="entry name" value="LytR_cpsA_psr"/>
    <property type="match status" value="1"/>
</dbReference>
<dbReference type="InterPro" id="IPR004474">
    <property type="entry name" value="LytR_CpsA_psr"/>
</dbReference>
<keyword evidence="3" id="KW-0812">Transmembrane</keyword>
<reference evidence="5 6" key="1">
    <citation type="submission" date="2017-05" db="EMBL/GenBank/DDBJ databases">
        <title>Vagococcus spp. assemblies.</title>
        <authorList>
            <person name="Gulvik C.A."/>
        </authorList>
    </citation>
    <scope>NUCLEOTIDE SEQUENCE [LARGE SCALE GENOMIC DNA]</scope>
    <source>
        <strain evidence="5 6">DSM 24756</strain>
    </source>
</reference>
<feature type="domain" description="Cell envelope-related transcriptional attenuator" evidence="4">
    <location>
        <begin position="136"/>
        <end position="288"/>
    </location>
</feature>
<evidence type="ECO:0000256" key="2">
    <source>
        <dbReference type="SAM" id="MobiDB-lite"/>
    </source>
</evidence>
<dbReference type="NCBIfam" id="TIGR00350">
    <property type="entry name" value="lytR_cpsA_psr"/>
    <property type="match status" value="1"/>
</dbReference>
<dbReference type="AlphaFoldDB" id="A0A430AID6"/>
<evidence type="ECO:0000256" key="3">
    <source>
        <dbReference type="SAM" id="Phobius"/>
    </source>
</evidence>
<keyword evidence="3" id="KW-1133">Transmembrane helix</keyword>
<protein>
    <recommendedName>
        <fullName evidence="4">Cell envelope-related transcriptional attenuator domain-containing protein</fullName>
    </recommendedName>
</protein>
<dbReference type="PANTHER" id="PTHR33392">
    <property type="entry name" value="POLYISOPRENYL-TEICHOIC ACID--PEPTIDOGLYCAN TEICHOIC ACID TRANSFERASE TAGU"/>
    <property type="match status" value="1"/>
</dbReference>
<evidence type="ECO:0000313" key="6">
    <source>
        <dbReference type="Proteomes" id="UP000288669"/>
    </source>
</evidence>
<dbReference type="EMBL" id="NGJZ01000001">
    <property type="protein sequence ID" value="RSU07879.1"/>
    <property type="molecule type" value="Genomic_DNA"/>
</dbReference>